<protein>
    <submittedName>
        <fullName evidence="3">E3 ubiquitin-protein ligase Mdm2</fullName>
    </submittedName>
</protein>
<name>A0A9P1CS62_9DINO</name>
<accession>A0A9P1CS62</accession>
<evidence type="ECO:0000313" key="2">
    <source>
        <dbReference type="EMBL" id="CAL1149895.1"/>
    </source>
</evidence>
<dbReference type="AlphaFoldDB" id="A0A9P1CS62"/>
<evidence type="ECO:0000313" key="3">
    <source>
        <dbReference type="EMBL" id="CAL4783832.1"/>
    </source>
</evidence>
<keyword evidence="4" id="KW-1185">Reference proteome</keyword>
<sequence>MTMKGPEDYRTIRLEPGIIRCHRAEAWHSGRWKPPVGATWSFNFALAVEKTANCFVNVGLVEWLAARQESEGTVNDESLAEVLKVKSEAEDNVPGGWLPEQHVHENPKQMMLGCRKGVQWFGNAAKVPLFQDNIMEGSLLRFRCDYHLNRQGDIAQVKIWFLPSPVTFEYGGQHTITEADMWFEPLAQWWEPRCQDRKMRSLWVPAVTMYTCEDVVTVPDALVRWL</sequence>
<organism evidence="1">
    <name type="scientific">Cladocopium goreaui</name>
    <dbReference type="NCBI Taxonomy" id="2562237"/>
    <lineage>
        <taxon>Eukaryota</taxon>
        <taxon>Sar</taxon>
        <taxon>Alveolata</taxon>
        <taxon>Dinophyceae</taxon>
        <taxon>Suessiales</taxon>
        <taxon>Symbiodiniaceae</taxon>
        <taxon>Cladocopium</taxon>
    </lineage>
</organism>
<dbReference type="OrthoDB" id="454836at2759"/>
<dbReference type="Proteomes" id="UP001152797">
    <property type="component" value="Unassembled WGS sequence"/>
</dbReference>
<evidence type="ECO:0000313" key="4">
    <source>
        <dbReference type="Proteomes" id="UP001152797"/>
    </source>
</evidence>
<dbReference type="EMBL" id="CAMXCT030002223">
    <property type="protein sequence ID" value="CAL4783832.1"/>
    <property type="molecule type" value="Genomic_DNA"/>
</dbReference>
<gene>
    <name evidence="1" type="ORF">C1SCF055_LOCUS22990</name>
</gene>
<dbReference type="EMBL" id="CAMXCT020002223">
    <property type="protein sequence ID" value="CAL1149895.1"/>
    <property type="molecule type" value="Genomic_DNA"/>
</dbReference>
<reference evidence="1" key="1">
    <citation type="submission" date="2022-10" db="EMBL/GenBank/DDBJ databases">
        <authorList>
            <person name="Chen Y."/>
            <person name="Dougan E. K."/>
            <person name="Chan C."/>
            <person name="Rhodes N."/>
            <person name="Thang M."/>
        </authorList>
    </citation>
    <scope>NUCLEOTIDE SEQUENCE</scope>
</reference>
<reference evidence="2" key="2">
    <citation type="submission" date="2024-04" db="EMBL/GenBank/DDBJ databases">
        <authorList>
            <person name="Chen Y."/>
            <person name="Shah S."/>
            <person name="Dougan E. K."/>
            <person name="Thang M."/>
            <person name="Chan C."/>
        </authorList>
    </citation>
    <scope>NUCLEOTIDE SEQUENCE [LARGE SCALE GENOMIC DNA]</scope>
</reference>
<proteinExistence type="predicted"/>
<dbReference type="EMBL" id="CAMXCT010002223">
    <property type="protein sequence ID" value="CAI3996520.1"/>
    <property type="molecule type" value="Genomic_DNA"/>
</dbReference>
<comment type="caution">
    <text evidence="1">The sequence shown here is derived from an EMBL/GenBank/DDBJ whole genome shotgun (WGS) entry which is preliminary data.</text>
</comment>
<evidence type="ECO:0000313" key="1">
    <source>
        <dbReference type="EMBL" id="CAI3996520.1"/>
    </source>
</evidence>